<dbReference type="InterPro" id="IPR027417">
    <property type="entry name" value="P-loop_NTPase"/>
</dbReference>
<dbReference type="InterPro" id="IPR051396">
    <property type="entry name" value="Bact_Antivir_Def_Nuclease"/>
</dbReference>
<name>A0ABT7VWP9_9GAMM</name>
<gene>
    <name evidence="2" type="ORF">QUF54_11625</name>
</gene>
<reference evidence="2" key="1">
    <citation type="submission" date="2023-06" db="EMBL/GenBank/DDBJ databases">
        <title>Uncultivated large filamentous bacteria from sulfidic sediments reveal new species and different genomic features in energy metabolism and defense.</title>
        <authorList>
            <person name="Fonseca A."/>
        </authorList>
    </citation>
    <scope>NUCLEOTIDE SEQUENCE</scope>
    <source>
        <strain evidence="2">HSG4</strain>
    </source>
</reference>
<dbReference type="Proteomes" id="UP001171945">
    <property type="component" value="Unassembled WGS sequence"/>
</dbReference>
<comment type="caution">
    <text evidence="2">The sequence shown here is derived from an EMBL/GenBank/DDBJ whole genome shotgun (WGS) entry which is preliminary data.</text>
</comment>
<evidence type="ECO:0000313" key="2">
    <source>
        <dbReference type="EMBL" id="MDM8563991.1"/>
    </source>
</evidence>
<sequence>FEQQLKFLFDEVALRLEFNRQEFNFYLKLPEQAHFDFNQLSHGYAQVISIIAEILITIESRKSFSDNPSGIILIDEIENHLHLELQEKILPFLTTTFPKLQFIVATHSPAVIASINNTTVYDLSTHRTVNEILTGIPYHVLMKSHFGIESEYSRIATEKLKRAKELIQKGEKRTEADDEKLRQTRQELDELSPDLSLDIFLEQERQRHQ</sequence>
<feature type="domain" description="ATPase AAA-type core" evidence="1">
    <location>
        <begin position="23"/>
        <end position="112"/>
    </location>
</feature>
<accession>A0ABT7VWP9</accession>
<dbReference type="EMBL" id="JAUCGM010001013">
    <property type="protein sequence ID" value="MDM8563991.1"/>
    <property type="molecule type" value="Genomic_DNA"/>
</dbReference>
<proteinExistence type="predicted"/>
<dbReference type="SUPFAM" id="SSF52540">
    <property type="entry name" value="P-loop containing nucleoside triphosphate hydrolases"/>
    <property type="match status" value="1"/>
</dbReference>
<feature type="non-terminal residue" evidence="2">
    <location>
        <position position="1"/>
    </location>
</feature>
<dbReference type="Gene3D" id="3.40.50.300">
    <property type="entry name" value="P-loop containing nucleotide triphosphate hydrolases"/>
    <property type="match status" value="1"/>
</dbReference>
<dbReference type="InterPro" id="IPR003959">
    <property type="entry name" value="ATPase_AAA_core"/>
</dbReference>
<dbReference type="Pfam" id="PF13304">
    <property type="entry name" value="AAA_21"/>
    <property type="match status" value="1"/>
</dbReference>
<organism evidence="2 3">
    <name type="scientific">Candidatus Marithioploca araucensis</name>
    <dbReference type="NCBI Taxonomy" id="70273"/>
    <lineage>
        <taxon>Bacteria</taxon>
        <taxon>Pseudomonadati</taxon>
        <taxon>Pseudomonadota</taxon>
        <taxon>Gammaproteobacteria</taxon>
        <taxon>Thiotrichales</taxon>
        <taxon>Thiotrichaceae</taxon>
        <taxon>Candidatus Marithioploca</taxon>
    </lineage>
</organism>
<evidence type="ECO:0000313" key="3">
    <source>
        <dbReference type="Proteomes" id="UP001171945"/>
    </source>
</evidence>
<keyword evidence="3" id="KW-1185">Reference proteome</keyword>
<dbReference type="PANTHER" id="PTHR43581:SF2">
    <property type="entry name" value="EXCINUCLEASE ATPASE SUBUNIT"/>
    <property type="match status" value="1"/>
</dbReference>
<dbReference type="PANTHER" id="PTHR43581">
    <property type="entry name" value="ATP/GTP PHOSPHATASE"/>
    <property type="match status" value="1"/>
</dbReference>
<protein>
    <submittedName>
        <fullName evidence="2">AAA family ATPase</fullName>
    </submittedName>
</protein>
<evidence type="ECO:0000259" key="1">
    <source>
        <dbReference type="Pfam" id="PF13304"/>
    </source>
</evidence>